<sequence length="175" mass="18832">MSGSCCGGSTKAVEVTVAPQRLETATETVQKCCGDKPARSEKADMRQLPIVWQRLVSAGGTCPRCDATYQHLQSAIVKLREALKPLNVEPILEVREISESSFRKESSQSNRIWIADKPIEEWIGASVGSSKCCSVCGDEPCRTMEVEGAVFEDIPESVIMKAALIAASGLIGQTA</sequence>
<proteinExistence type="predicted"/>
<gene>
    <name evidence="1" type="ORF">KMZ29_05410</name>
</gene>
<protein>
    <submittedName>
        <fullName evidence="1">DUF2703 domain-containing protein</fullName>
    </submittedName>
</protein>
<dbReference type="RefSeq" id="WP_215622772.1">
    <property type="nucleotide sequence ID" value="NZ_CP076134.1"/>
</dbReference>
<reference evidence="1" key="1">
    <citation type="submission" date="2021-06" db="EMBL/GenBank/DDBJ databases">
        <title>Bradyrhizobium sp. S2-20-1 Genome sequencing.</title>
        <authorList>
            <person name="Jin L."/>
        </authorList>
    </citation>
    <scope>NUCLEOTIDE SEQUENCE</scope>
    <source>
        <strain evidence="1">S2-20-1</strain>
    </source>
</reference>
<dbReference type="EMBL" id="CP076134">
    <property type="protein sequence ID" value="QWG14133.1"/>
    <property type="molecule type" value="Genomic_DNA"/>
</dbReference>
<dbReference type="AlphaFoldDB" id="A0A975NFF5"/>
<evidence type="ECO:0000313" key="2">
    <source>
        <dbReference type="Proteomes" id="UP000680839"/>
    </source>
</evidence>
<dbReference type="InterPro" id="IPR021219">
    <property type="entry name" value="DUF2703"/>
</dbReference>
<evidence type="ECO:0000313" key="1">
    <source>
        <dbReference type="EMBL" id="QWG14133.1"/>
    </source>
</evidence>
<name>A0A975NFF5_9BRAD</name>
<organism evidence="1 2">
    <name type="scientific">Bradyrhizobium sediminis</name>
    <dbReference type="NCBI Taxonomy" id="2840469"/>
    <lineage>
        <taxon>Bacteria</taxon>
        <taxon>Pseudomonadati</taxon>
        <taxon>Pseudomonadota</taxon>
        <taxon>Alphaproteobacteria</taxon>
        <taxon>Hyphomicrobiales</taxon>
        <taxon>Nitrobacteraceae</taxon>
        <taxon>Bradyrhizobium</taxon>
    </lineage>
</organism>
<accession>A0A975NFF5</accession>
<dbReference type="Proteomes" id="UP000680839">
    <property type="component" value="Chromosome"/>
</dbReference>
<dbReference type="Pfam" id="PF10865">
    <property type="entry name" value="DUF2703"/>
    <property type="match status" value="1"/>
</dbReference>